<name>A0A9D4ZMV5_ADICA</name>
<comment type="caution">
    <text evidence="3">The sequence shown here is derived from an EMBL/GenBank/DDBJ whole genome shotgun (WGS) entry which is preliminary data.</text>
</comment>
<evidence type="ECO:0000259" key="2">
    <source>
        <dbReference type="Pfam" id="PF00804"/>
    </source>
</evidence>
<feature type="domain" description="Syntaxin N-terminal" evidence="2">
    <location>
        <begin position="85"/>
        <end position="175"/>
    </location>
</feature>
<dbReference type="InterPro" id="IPR010989">
    <property type="entry name" value="SNARE"/>
</dbReference>
<dbReference type="AlphaFoldDB" id="A0A9D4ZMV5"/>
<evidence type="ECO:0000313" key="4">
    <source>
        <dbReference type="Proteomes" id="UP000886520"/>
    </source>
</evidence>
<evidence type="ECO:0000256" key="1">
    <source>
        <dbReference type="ARBA" id="ARBA00022927"/>
    </source>
</evidence>
<organism evidence="3 4">
    <name type="scientific">Adiantum capillus-veneris</name>
    <name type="common">Maidenhair fern</name>
    <dbReference type="NCBI Taxonomy" id="13818"/>
    <lineage>
        <taxon>Eukaryota</taxon>
        <taxon>Viridiplantae</taxon>
        <taxon>Streptophyta</taxon>
        <taxon>Embryophyta</taxon>
        <taxon>Tracheophyta</taxon>
        <taxon>Polypodiopsida</taxon>
        <taxon>Polypodiidae</taxon>
        <taxon>Polypodiales</taxon>
        <taxon>Pteridineae</taxon>
        <taxon>Pteridaceae</taxon>
        <taxon>Vittarioideae</taxon>
        <taxon>Adiantum</taxon>
    </lineage>
</organism>
<sequence>MSLGRISLLCSRHQHEHVVCNRSCSPSPADTCIIAAMLLTSCFTIMNNLHEPLLSPSPSSSSSSAPAIHSHSQNSYSLNTQLVNDNLSSFFEKVDSISFSTEARRQAFHVVEQEQSKQSPKNSIALSSKMQADMDSILSQARSINLSLDSLNKDNMNNRTLPGCHENSSVDRVRGLCNQWFEAQVEGLHG</sequence>
<dbReference type="GO" id="GO:0016020">
    <property type="term" value="C:membrane"/>
    <property type="evidence" value="ECO:0007669"/>
    <property type="project" value="InterPro"/>
</dbReference>
<dbReference type="Gene3D" id="1.20.58.70">
    <property type="match status" value="1"/>
</dbReference>
<dbReference type="EMBL" id="JABFUD020000004">
    <property type="protein sequence ID" value="KAI5081503.1"/>
    <property type="molecule type" value="Genomic_DNA"/>
</dbReference>
<dbReference type="SUPFAM" id="SSF47661">
    <property type="entry name" value="t-snare proteins"/>
    <property type="match status" value="1"/>
</dbReference>
<keyword evidence="1" id="KW-0653">Protein transport</keyword>
<protein>
    <recommendedName>
        <fullName evidence="2">Syntaxin N-terminal domain-containing protein</fullName>
    </recommendedName>
</protein>
<evidence type="ECO:0000313" key="3">
    <source>
        <dbReference type="EMBL" id="KAI5081503.1"/>
    </source>
</evidence>
<accession>A0A9D4ZMV5</accession>
<dbReference type="GO" id="GO:0016192">
    <property type="term" value="P:vesicle-mediated transport"/>
    <property type="evidence" value="ECO:0007669"/>
    <property type="project" value="InterPro"/>
</dbReference>
<keyword evidence="1" id="KW-0813">Transport</keyword>
<proteinExistence type="predicted"/>
<gene>
    <name evidence="3" type="ORF">GOP47_0004686</name>
</gene>
<reference evidence="3" key="1">
    <citation type="submission" date="2021-01" db="EMBL/GenBank/DDBJ databases">
        <title>Adiantum capillus-veneris genome.</title>
        <authorList>
            <person name="Fang Y."/>
            <person name="Liao Q."/>
        </authorList>
    </citation>
    <scope>NUCLEOTIDE SEQUENCE</scope>
    <source>
        <strain evidence="3">H3</strain>
        <tissue evidence="3">Leaf</tissue>
    </source>
</reference>
<dbReference type="Pfam" id="PF00804">
    <property type="entry name" value="Syntaxin"/>
    <property type="match status" value="1"/>
</dbReference>
<dbReference type="GO" id="GO:0015031">
    <property type="term" value="P:protein transport"/>
    <property type="evidence" value="ECO:0007669"/>
    <property type="project" value="UniProtKB-KW"/>
</dbReference>
<dbReference type="Proteomes" id="UP000886520">
    <property type="component" value="Chromosome 4"/>
</dbReference>
<dbReference type="InterPro" id="IPR006011">
    <property type="entry name" value="Syntaxin_N"/>
</dbReference>
<keyword evidence="4" id="KW-1185">Reference proteome</keyword>